<dbReference type="Proteomes" id="UP000053562">
    <property type="component" value="Unassembled WGS sequence"/>
</dbReference>
<sequence length="324" mass="37520">MTNFLGNTELSNLNTNYYYTSLNQAYDDCQNETFYNASKEKLNEYSWNQDASEQILKGLCYVYRKSLKNDFESNICNYLYYWLGNILLEKMKHNFLFQEAIRDLFDILINYKGKICAASPYYIDRHYFKNIKLFFDYSVDYDSYKNQITYYNPPCNSNYKKYLQTYVDTYNKFQGECQNEPPSYSYCNVFNEYFANKDSTELSKWTCKLEDKEPEKMEEKYETEPTEKQDPPMYGMEEHSVYLSAEFGGRREQGAERSSSSGYPSDADAIVMTSVSGPSDSSSPSTITKSVASAASVAGLLVPPFLAYNVISIVIGNQDVLLYI</sequence>
<dbReference type="Pfam" id="PF05795">
    <property type="entry name" value="Plasmodium_Vir"/>
    <property type="match status" value="1"/>
</dbReference>
<reference evidence="2 3" key="1">
    <citation type="submission" date="2011-08" db="EMBL/GenBank/DDBJ databases">
        <title>The Genome Sequence of Plasmodium vivax India VII.</title>
        <authorList>
            <consortium name="The Broad Institute Genome Sequencing Platform"/>
            <consortium name="The Broad Institute Genome Sequencing Center for Infectious Disease"/>
            <person name="Neafsey D."/>
            <person name="Carlton J."/>
            <person name="Barnwell J."/>
            <person name="Collins W."/>
            <person name="Escalante A."/>
            <person name="Mullikin J."/>
            <person name="Saul A."/>
            <person name="Guigo R."/>
            <person name="Camara F."/>
            <person name="Young S.K."/>
            <person name="Zeng Q."/>
            <person name="Gargeya S."/>
            <person name="Fitzgerald M."/>
            <person name="Haas B."/>
            <person name="Abouelleil A."/>
            <person name="Alvarado L."/>
            <person name="Arachchi H.M."/>
            <person name="Berlin A."/>
            <person name="Brown A."/>
            <person name="Chapman S.B."/>
            <person name="Chen Z."/>
            <person name="Dunbar C."/>
            <person name="Freedman E."/>
            <person name="Gearin G."/>
            <person name="Gellesch M."/>
            <person name="Goldberg J."/>
            <person name="Griggs A."/>
            <person name="Gujja S."/>
            <person name="Heiman D."/>
            <person name="Howarth C."/>
            <person name="Larson L."/>
            <person name="Lui A."/>
            <person name="MacDonald P.J.P."/>
            <person name="Montmayeur A."/>
            <person name="Murphy C."/>
            <person name="Neiman D."/>
            <person name="Pearson M."/>
            <person name="Priest M."/>
            <person name="Roberts A."/>
            <person name="Saif S."/>
            <person name="Shea T."/>
            <person name="Shenoy N."/>
            <person name="Sisk P."/>
            <person name="Stolte C."/>
            <person name="Sykes S."/>
            <person name="Wortman J."/>
            <person name="Nusbaum C."/>
            <person name="Birren B."/>
        </authorList>
    </citation>
    <scope>NUCLEOTIDE SEQUENCE [LARGE SCALE GENOMIC DNA]</scope>
    <source>
        <strain evidence="2 3">India VII</strain>
    </source>
</reference>
<gene>
    <name evidence="2" type="ORF">PVIIG_05342</name>
</gene>
<evidence type="ECO:0000313" key="3">
    <source>
        <dbReference type="Proteomes" id="UP000053562"/>
    </source>
</evidence>
<dbReference type="EMBL" id="KQ234498">
    <property type="protein sequence ID" value="KMZ77132.1"/>
    <property type="molecule type" value="Genomic_DNA"/>
</dbReference>
<evidence type="ECO:0000256" key="1">
    <source>
        <dbReference type="SAM" id="MobiDB-lite"/>
    </source>
</evidence>
<name>A0A0J9S525_PLAVI</name>
<accession>A0A0J9S525</accession>
<dbReference type="OrthoDB" id="383226at2759"/>
<dbReference type="AlphaFoldDB" id="A0A0J9S525"/>
<organism evidence="2 3">
    <name type="scientific">Plasmodium vivax India VII</name>
    <dbReference type="NCBI Taxonomy" id="1077284"/>
    <lineage>
        <taxon>Eukaryota</taxon>
        <taxon>Sar</taxon>
        <taxon>Alveolata</taxon>
        <taxon>Apicomplexa</taxon>
        <taxon>Aconoidasida</taxon>
        <taxon>Haemosporida</taxon>
        <taxon>Plasmodiidae</taxon>
        <taxon>Plasmodium</taxon>
        <taxon>Plasmodium (Plasmodium)</taxon>
    </lineage>
</organism>
<evidence type="ECO:0000313" key="2">
    <source>
        <dbReference type="EMBL" id="KMZ77132.1"/>
    </source>
</evidence>
<protein>
    <recommendedName>
        <fullName evidence="4">Variable surface protein Vir7-like protein</fullName>
    </recommendedName>
</protein>
<evidence type="ECO:0008006" key="4">
    <source>
        <dbReference type="Google" id="ProtNLM"/>
    </source>
</evidence>
<proteinExistence type="predicted"/>
<dbReference type="InterPro" id="IPR008780">
    <property type="entry name" value="Plasmodium_Vir"/>
</dbReference>
<feature type="region of interest" description="Disordered" evidence="1">
    <location>
        <begin position="214"/>
        <end position="234"/>
    </location>
</feature>